<reference evidence="3" key="2">
    <citation type="journal article" date="2022" name="BMC Genomics">
        <title>Comparative genome analysis of mycobacteria focusing on tRNA and non-coding RNA.</title>
        <authorList>
            <person name="Behra P.R.K."/>
            <person name="Pettersson B.M.F."/>
            <person name="Ramesh M."/>
            <person name="Das S."/>
            <person name="Dasgupta S."/>
            <person name="Kirsebom L.A."/>
        </authorList>
    </citation>
    <scope>NUCLEOTIDE SEQUENCE</scope>
    <source>
        <strain evidence="3">DSM 45406</strain>
    </source>
</reference>
<proteinExistence type="predicted"/>
<dbReference type="InterPro" id="IPR025246">
    <property type="entry name" value="IS30-like_HTH"/>
</dbReference>
<dbReference type="AlphaFoldDB" id="A0A9X2YI91"/>
<protein>
    <submittedName>
        <fullName evidence="3">Helix-turn-helix domain-containing protein</fullName>
    </submittedName>
</protein>
<evidence type="ECO:0000313" key="3">
    <source>
        <dbReference type="EMBL" id="MCV7073740.1"/>
    </source>
</evidence>
<dbReference type="Proteomes" id="UP001140272">
    <property type="component" value="Unassembled WGS sequence"/>
</dbReference>
<dbReference type="GO" id="GO:0004803">
    <property type="term" value="F:transposase activity"/>
    <property type="evidence" value="ECO:0007669"/>
    <property type="project" value="TreeGrafter"/>
</dbReference>
<feature type="non-terminal residue" evidence="3">
    <location>
        <position position="1"/>
    </location>
</feature>
<feature type="non-terminal residue" evidence="3">
    <location>
        <position position="159"/>
    </location>
</feature>
<dbReference type="PANTHER" id="PTHR10948">
    <property type="entry name" value="TRANSPOSASE"/>
    <property type="match status" value="1"/>
</dbReference>
<dbReference type="PANTHER" id="PTHR10948:SF23">
    <property type="entry name" value="TRANSPOSASE INSI FOR INSERTION SEQUENCE ELEMENT IS30A-RELATED"/>
    <property type="match status" value="1"/>
</dbReference>
<reference evidence="3" key="1">
    <citation type="submission" date="2020-07" db="EMBL/GenBank/DDBJ databases">
        <authorList>
            <person name="Pettersson B.M.F."/>
            <person name="Behra P.R.K."/>
            <person name="Ramesh M."/>
            <person name="Das S."/>
            <person name="Dasgupta S."/>
            <person name="Kirsebom L.A."/>
        </authorList>
    </citation>
    <scope>NUCLEOTIDE SEQUENCE</scope>
    <source>
        <strain evidence="3">DSM 45406</strain>
    </source>
</reference>
<organism evidence="3 4">
    <name type="scientific">Mycolicibacterium rufum</name>
    <dbReference type="NCBI Taxonomy" id="318424"/>
    <lineage>
        <taxon>Bacteria</taxon>
        <taxon>Bacillati</taxon>
        <taxon>Actinomycetota</taxon>
        <taxon>Actinomycetes</taxon>
        <taxon>Mycobacteriales</taxon>
        <taxon>Mycobacteriaceae</taxon>
        <taxon>Mycolicibacterium</taxon>
    </lineage>
</organism>
<feature type="region of interest" description="Disordered" evidence="1">
    <location>
        <begin position="69"/>
        <end position="104"/>
    </location>
</feature>
<accession>A0A9X2YI91</accession>
<evidence type="ECO:0000259" key="2">
    <source>
        <dbReference type="Pfam" id="PF13936"/>
    </source>
</evidence>
<dbReference type="Pfam" id="PF13936">
    <property type="entry name" value="HTH_38"/>
    <property type="match status" value="1"/>
</dbReference>
<comment type="caution">
    <text evidence="3">The sequence shown here is derived from an EMBL/GenBank/DDBJ whole genome shotgun (WGS) entry which is preliminary data.</text>
</comment>
<dbReference type="GO" id="GO:0005829">
    <property type="term" value="C:cytosol"/>
    <property type="evidence" value="ECO:0007669"/>
    <property type="project" value="TreeGrafter"/>
</dbReference>
<sequence>AGVREIAREIKRDPSTVSRELRRNAATRSGTQVYRAGVAQWKAQQAAKRPKPAKLAVNPQLREYVQQRLDGSVRGPDGTAVAGPQTKAWNGRNKPHRQDRRWSTAWSPEQIAHRLPLDFPDDESMRISHEAIYQSLFIEGRGALKRELVACLRTGRALR</sequence>
<dbReference type="GO" id="GO:0032196">
    <property type="term" value="P:transposition"/>
    <property type="evidence" value="ECO:0007669"/>
    <property type="project" value="TreeGrafter"/>
</dbReference>
<name>A0A9X2YI91_9MYCO</name>
<feature type="domain" description="Transposase IS30-like HTH" evidence="2">
    <location>
        <begin position="2"/>
        <end position="24"/>
    </location>
</feature>
<dbReference type="EMBL" id="JACKRN010000928">
    <property type="protein sequence ID" value="MCV7073740.1"/>
    <property type="molecule type" value="Genomic_DNA"/>
</dbReference>
<evidence type="ECO:0000313" key="4">
    <source>
        <dbReference type="Proteomes" id="UP001140272"/>
    </source>
</evidence>
<gene>
    <name evidence="3" type="ORF">H7H73_29035</name>
</gene>
<dbReference type="InterPro" id="IPR051917">
    <property type="entry name" value="Transposase-Integrase"/>
</dbReference>
<evidence type="ECO:0000256" key="1">
    <source>
        <dbReference type="SAM" id="MobiDB-lite"/>
    </source>
</evidence>